<keyword evidence="3" id="KW-1185">Reference proteome</keyword>
<evidence type="ECO:0000256" key="1">
    <source>
        <dbReference type="SAM" id="Phobius"/>
    </source>
</evidence>
<feature type="transmembrane region" description="Helical" evidence="1">
    <location>
        <begin position="149"/>
        <end position="175"/>
    </location>
</feature>
<comment type="caution">
    <text evidence="2">The sequence shown here is derived from an EMBL/GenBank/DDBJ whole genome shotgun (WGS) entry which is preliminary data.</text>
</comment>
<protein>
    <recommendedName>
        <fullName evidence="4">Pali-domain-containing protein</fullName>
    </recommendedName>
</protein>
<dbReference type="Proteomes" id="UP001305414">
    <property type="component" value="Unassembled WGS sequence"/>
</dbReference>
<keyword evidence="1" id="KW-1133">Transmembrane helix</keyword>
<evidence type="ECO:0000313" key="3">
    <source>
        <dbReference type="Proteomes" id="UP001305414"/>
    </source>
</evidence>
<gene>
    <name evidence="2" type="ORF">RRF57_001716</name>
</gene>
<keyword evidence="1" id="KW-0812">Transmembrane</keyword>
<reference evidence="2 3" key="1">
    <citation type="submission" date="2023-10" db="EMBL/GenBank/DDBJ databases">
        <title>Draft genome sequence of Xylaria bambusicola isolate GMP-LS, the root and basal stem rot pathogen of sugarcane in Indonesia.</title>
        <authorList>
            <person name="Selvaraj P."/>
            <person name="Muralishankar V."/>
            <person name="Muruganantham S."/>
            <person name="Sp S."/>
            <person name="Haryani S."/>
            <person name="Lau K.J.X."/>
            <person name="Naqvi N.I."/>
        </authorList>
    </citation>
    <scope>NUCLEOTIDE SEQUENCE [LARGE SCALE GENOMIC DNA]</scope>
    <source>
        <strain evidence="2">GMP-LS</strain>
    </source>
</reference>
<keyword evidence="1" id="KW-0472">Membrane</keyword>
<dbReference type="PROSITE" id="PS51257">
    <property type="entry name" value="PROKAR_LIPOPROTEIN"/>
    <property type="match status" value="1"/>
</dbReference>
<dbReference type="EMBL" id="JAWHQM010000003">
    <property type="protein sequence ID" value="KAK5626000.1"/>
    <property type="molecule type" value="Genomic_DNA"/>
</dbReference>
<organism evidence="2 3">
    <name type="scientific">Xylaria bambusicola</name>
    <dbReference type="NCBI Taxonomy" id="326684"/>
    <lineage>
        <taxon>Eukaryota</taxon>
        <taxon>Fungi</taxon>
        <taxon>Dikarya</taxon>
        <taxon>Ascomycota</taxon>
        <taxon>Pezizomycotina</taxon>
        <taxon>Sordariomycetes</taxon>
        <taxon>Xylariomycetidae</taxon>
        <taxon>Xylariales</taxon>
        <taxon>Xylariaceae</taxon>
        <taxon>Xylaria</taxon>
    </lineage>
</organism>
<dbReference type="AlphaFoldDB" id="A0AAN7YV42"/>
<sequence length="259" mass="28334">MASRWLKRLTNPHELAFILLIISACFSWVNTLPPSSNVYLLRADFSTDSGNATSSTTWFSSLGYCTTTINSGDLARTHPITQCSYTFTGYNVQEALEQDGRTIVSVPEASILSAFLTRGLFLLNVLAIAFCFVSMMVHQLLLTRPTAMGYAVSLGSSLLAVFFSGIICIFEHSLVSYISNGDAATDATFTITSGPLVYTITLAFLWQLAASIVGFYSCIGGKYRCEGDIRLGDEESPDTNGHFLLDEKYCLGNDSLIRR</sequence>
<feature type="transmembrane region" description="Helical" evidence="1">
    <location>
        <begin position="195"/>
        <end position="216"/>
    </location>
</feature>
<accession>A0AAN7YV42</accession>
<name>A0AAN7YV42_9PEZI</name>
<evidence type="ECO:0008006" key="4">
    <source>
        <dbReference type="Google" id="ProtNLM"/>
    </source>
</evidence>
<feature type="transmembrane region" description="Helical" evidence="1">
    <location>
        <begin position="115"/>
        <end position="137"/>
    </location>
</feature>
<evidence type="ECO:0000313" key="2">
    <source>
        <dbReference type="EMBL" id="KAK5626000.1"/>
    </source>
</evidence>
<proteinExistence type="predicted"/>